<organism evidence="21 23">
    <name type="scientific">Yarrowia lipolytica</name>
    <name type="common">Candida lipolytica</name>
    <dbReference type="NCBI Taxonomy" id="4952"/>
    <lineage>
        <taxon>Eukaryota</taxon>
        <taxon>Fungi</taxon>
        <taxon>Dikarya</taxon>
        <taxon>Ascomycota</taxon>
        <taxon>Saccharomycotina</taxon>
        <taxon>Dipodascomycetes</taxon>
        <taxon>Dipodascales</taxon>
        <taxon>Dipodascales incertae sedis</taxon>
        <taxon>Yarrowia</taxon>
    </lineage>
</organism>
<dbReference type="GO" id="GO:0032456">
    <property type="term" value="P:endocytic recycling"/>
    <property type="evidence" value="ECO:0007669"/>
    <property type="project" value="TreeGrafter"/>
</dbReference>
<feature type="binding site" evidence="15">
    <location>
        <position position="1412"/>
    </location>
    <ligand>
        <name>ATP</name>
        <dbReference type="ChEBI" id="CHEBI:30616"/>
    </ligand>
</feature>
<dbReference type="GO" id="GO:0000287">
    <property type="term" value="F:magnesium ion binding"/>
    <property type="evidence" value="ECO:0007669"/>
    <property type="project" value="InterPro"/>
</dbReference>
<feature type="compositionally biased region" description="Polar residues" evidence="17">
    <location>
        <begin position="91"/>
        <end position="101"/>
    </location>
</feature>
<dbReference type="InterPro" id="IPR023214">
    <property type="entry name" value="HAD_sf"/>
</dbReference>
<feature type="compositionally biased region" description="Basic residues" evidence="17">
    <location>
        <begin position="700"/>
        <end position="710"/>
    </location>
</feature>
<keyword evidence="7 15" id="KW-0067">ATP-binding</keyword>
<feature type="compositionally biased region" description="Polar residues" evidence="17">
    <location>
        <begin position="808"/>
        <end position="818"/>
    </location>
</feature>
<dbReference type="PROSITE" id="PS00154">
    <property type="entry name" value="ATPASE_E1_E2"/>
    <property type="match status" value="1"/>
</dbReference>
<dbReference type="GO" id="GO:0005886">
    <property type="term" value="C:plasma membrane"/>
    <property type="evidence" value="ECO:0007669"/>
    <property type="project" value="TreeGrafter"/>
</dbReference>
<feature type="region of interest" description="Disordered" evidence="17">
    <location>
        <begin position="699"/>
        <end position="821"/>
    </location>
</feature>
<dbReference type="EMBL" id="CP017557">
    <property type="protein sequence ID" value="AOW04931.1"/>
    <property type="molecule type" value="Genomic_DNA"/>
</dbReference>
<dbReference type="VEuPathDB" id="FungiDB:YALI1_E05004g"/>
<dbReference type="Proteomes" id="UP000256601">
    <property type="component" value="Unassembled WGS sequence"/>
</dbReference>
<dbReference type="OrthoDB" id="377733at2759"/>
<feature type="transmembrane region" description="Helical" evidence="18">
    <location>
        <begin position="1583"/>
        <end position="1600"/>
    </location>
</feature>
<evidence type="ECO:0000256" key="15">
    <source>
        <dbReference type="PIRSR" id="PIRSR606539-2"/>
    </source>
</evidence>
<feature type="binding site" evidence="15">
    <location>
        <position position="1382"/>
    </location>
    <ligand>
        <name>ATP</name>
        <dbReference type="ChEBI" id="CHEBI:30616"/>
    </ligand>
</feature>
<dbReference type="SUPFAM" id="SSF81665">
    <property type="entry name" value="Calcium ATPase, transmembrane domain M"/>
    <property type="match status" value="1"/>
</dbReference>
<feature type="active site" description="4-aspartylphosphate intermediate" evidence="14">
    <location>
        <position position="637"/>
    </location>
</feature>
<dbReference type="GO" id="GO:0005802">
    <property type="term" value="C:trans-Golgi network"/>
    <property type="evidence" value="ECO:0007669"/>
    <property type="project" value="TreeGrafter"/>
</dbReference>
<dbReference type="InterPro" id="IPR018303">
    <property type="entry name" value="ATPase_P-typ_P_site"/>
</dbReference>
<evidence type="ECO:0000313" key="24">
    <source>
        <dbReference type="Proteomes" id="UP000256601"/>
    </source>
</evidence>
<keyword evidence="8 16" id="KW-0460">Magnesium</keyword>
<feature type="region of interest" description="Disordered" evidence="17">
    <location>
        <begin position="1"/>
        <end position="160"/>
    </location>
</feature>
<evidence type="ECO:0000256" key="1">
    <source>
        <dbReference type="ARBA" id="ARBA00004141"/>
    </source>
</evidence>
<evidence type="ECO:0000256" key="11">
    <source>
        <dbReference type="ARBA" id="ARBA00023136"/>
    </source>
</evidence>
<evidence type="ECO:0000256" key="3">
    <source>
        <dbReference type="ARBA" id="ARBA00012189"/>
    </source>
</evidence>
<comment type="catalytic activity">
    <reaction evidence="13">
        <text>a 1,2-diacyl-sn-glycero-3-phosphoethanolamine(out) + ATP + H2O = a 1,2-diacyl-sn-glycero-3-phosphoethanolamine(in) + ADP + phosphate + H(+)</text>
        <dbReference type="Rhea" id="RHEA:66132"/>
        <dbReference type="ChEBI" id="CHEBI:15377"/>
        <dbReference type="ChEBI" id="CHEBI:15378"/>
        <dbReference type="ChEBI" id="CHEBI:30616"/>
        <dbReference type="ChEBI" id="CHEBI:43474"/>
        <dbReference type="ChEBI" id="CHEBI:64612"/>
        <dbReference type="ChEBI" id="CHEBI:456216"/>
    </reaction>
    <physiologicalReaction direction="left-to-right" evidence="13">
        <dbReference type="Rhea" id="RHEA:66133"/>
    </physiologicalReaction>
</comment>
<dbReference type="GO" id="GO:0005524">
    <property type="term" value="F:ATP binding"/>
    <property type="evidence" value="ECO:0007669"/>
    <property type="project" value="UniProtKB-KW"/>
</dbReference>
<dbReference type="InterPro" id="IPR023299">
    <property type="entry name" value="ATPase_P-typ_cyto_dom_N"/>
</dbReference>
<feature type="region of interest" description="Disordered" evidence="17">
    <location>
        <begin position="1040"/>
        <end position="1073"/>
    </location>
</feature>
<evidence type="ECO:0000256" key="16">
    <source>
        <dbReference type="PIRSR" id="PIRSR606539-3"/>
    </source>
</evidence>
<dbReference type="NCBIfam" id="TIGR01652">
    <property type="entry name" value="ATPase-Plipid"/>
    <property type="match status" value="1"/>
</dbReference>
<dbReference type="InterPro" id="IPR032631">
    <property type="entry name" value="P-type_ATPase_N"/>
</dbReference>
<dbReference type="Gene3D" id="3.40.1110.10">
    <property type="entry name" value="Calcium-transporting ATPase, cytoplasmic domain N"/>
    <property type="match status" value="3"/>
</dbReference>
<evidence type="ECO:0000256" key="7">
    <source>
        <dbReference type="ARBA" id="ARBA00022840"/>
    </source>
</evidence>
<dbReference type="GO" id="GO:0140346">
    <property type="term" value="F:phosphatidylserine flippase activity"/>
    <property type="evidence" value="ECO:0007669"/>
    <property type="project" value="UniProtKB-ARBA"/>
</dbReference>
<feature type="binding site" evidence="15">
    <location>
        <position position="1388"/>
    </location>
    <ligand>
        <name>ATP</name>
        <dbReference type="ChEBI" id="CHEBI:30616"/>
    </ligand>
</feature>
<dbReference type="eggNOG" id="KOG0206">
    <property type="taxonomic scope" value="Eukaryota"/>
</dbReference>
<feature type="binding site" evidence="15">
    <location>
        <position position="638"/>
    </location>
    <ligand>
        <name>ATP</name>
        <dbReference type="ChEBI" id="CHEBI:30616"/>
    </ligand>
</feature>
<feature type="binding site" evidence="15">
    <location>
        <position position="1413"/>
    </location>
    <ligand>
        <name>ATP</name>
        <dbReference type="ChEBI" id="CHEBI:30616"/>
    </ligand>
</feature>
<feature type="binding site" evidence="16">
    <location>
        <position position="639"/>
    </location>
    <ligand>
        <name>Mg(2+)</name>
        <dbReference type="ChEBI" id="CHEBI:18420"/>
    </ligand>
</feature>
<dbReference type="FunFam" id="3.40.50.1000:FF:000172">
    <property type="entry name" value="Phospholipid-transporting ATPase"/>
    <property type="match status" value="1"/>
</dbReference>
<feature type="binding site" evidence="15">
    <location>
        <position position="639"/>
    </location>
    <ligand>
        <name>ATP</name>
        <dbReference type="ChEBI" id="CHEBI:30616"/>
    </ligand>
</feature>
<evidence type="ECO:0000256" key="12">
    <source>
        <dbReference type="ARBA" id="ARBA00034036"/>
    </source>
</evidence>
<feature type="transmembrane region" description="Helical" evidence="18">
    <location>
        <begin position="528"/>
        <end position="552"/>
    </location>
</feature>
<feature type="compositionally biased region" description="Basic and acidic residues" evidence="17">
    <location>
        <begin position="1776"/>
        <end position="1788"/>
    </location>
</feature>
<feature type="binding site" evidence="15">
    <location>
        <position position="1215"/>
    </location>
    <ligand>
        <name>ATP</name>
        <dbReference type="ChEBI" id="CHEBI:30616"/>
    </ligand>
</feature>
<evidence type="ECO:0000313" key="23">
    <source>
        <dbReference type="Proteomes" id="UP000182444"/>
    </source>
</evidence>
<dbReference type="Pfam" id="PF16209">
    <property type="entry name" value="PhoLip_ATPase_N"/>
    <property type="match status" value="1"/>
</dbReference>
<feature type="binding site" evidence="15">
    <location>
        <position position="1093"/>
    </location>
    <ligand>
        <name>ATP</name>
        <dbReference type="ChEBI" id="CHEBI:30616"/>
    </ligand>
</feature>
<feature type="binding site" evidence="15">
    <location>
        <position position="1296"/>
    </location>
    <ligand>
        <name>ATP</name>
        <dbReference type="ChEBI" id="CHEBI:30616"/>
    </ligand>
</feature>
<keyword evidence="11 18" id="KW-0472">Membrane</keyword>
<dbReference type="KEGG" id="yli:2912182"/>
<evidence type="ECO:0000256" key="14">
    <source>
        <dbReference type="PIRSR" id="PIRSR606539-1"/>
    </source>
</evidence>
<dbReference type="FunFam" id="3.40.1110.10:FF:000090">
    <property type="entry name" value="Phospholipid-transporting ATPase"/>
    <property type="match status" value="1"/>
</dbReference>
<dbReference type="Pfam" id="PF13246">
    <property type="entry name" value="Cation_ATPase"/>
    <property type="match status" value="1"/>
</dbReference>
<evidence type="ECO:0000259" key="20">
    <source>
        <dbReference type="Pfam" id="PF16212"/>
    </source>
</evidence>
<dbReference type="InterPro" id="IPR036412">
    <property type="entry name" value="HAD-like_sf"/>
</dbReference>
<reference evidence="21 23" key="1">
    <citation type="journal article" date="2016" name="PLoS ONE">
        <title>Sequence Assembly of Yarrowia lipolytica Strain W29/CLIB89 Shows Transposable Element Diversity.</title>
        <authorList>
            <person name="Magnan C."/>
            <person name="Yu J."/>
            <person name="Chang I."/>
            <person name="Jahn E."/>
            <person name="Kanomata Y."/>
            <person name="Wu J."/>
            <person name="Zeller M."/>
            <person name="Oakes M."/>
            <person name="Baldi P."/>
            <person name="Sandmeyer S."/>
        </authorList>
    </citation>
    <scope>NUCLEOTIDE SEQUENCE [LARGE SCALE GENOMIC DNA]</scope>
    <source>
        <strain evidence="21">CLIB89</strain>
        <strain evidence="23">CLIB89(W29)</strain>
    </source>
</reference>
<feature type="compositionally biased region" description="Polar residues" evidence="17">
    <location>
        <begin position="1766"/>
        <end position="1775"/>
    </location>
</feature>
<name>A0A1D8NH25_YARLL</name>
<dbReference type="Gene3D" id="3.40.50.1000">
    <property type="entry name" value="HAD superfamily/HAD-like"/>
    <property type="match status" value="2"/>
</dbReference>
<dbReference type="Pfam" id="PF00702">
    <property type="entry name" value="Hydrolase"/>
    <property type="match status" value="1"/>
</dbReference>
<dbReference type="EMBL" id="KZ858978">
    <property type="protein sequence ID" value="RDW26552.1"/>
    <property type="molecule type" value="Genomic_DNA"/>
</dbReference>
<accession>A0A1D8NH25</accession>
<evidence type="ECO:0000256" key="10">
    <source>
        <dbReference type="ARBA" id="ARBA00022989"/>
    </source>
</evidence>
<sequence length="1831" mass="206799">MTRKDGGRGSLDFTTEGLNEAPPRVSQDDSNSQRPRERPHITFSPSTNDVPHSQRSPPPPQQQPHSPRRPRGNSLRTQLFERHRQQQQQQAPDTTNDTSMDISGDYSWATDPSEDDLKEGPYQREDSFEEVTPQDIDKSIDDSEPLARTSSVGSKRLSRMATQFSTTPGNISERLPNYALENSKPNSFKENLLSWGPQKQVVKYFGKVHDFVLNIQHLPPSRDGRQLPLEVPTGKRELLDERRNKKFIDNEIKSSIYTPWSFLPRQLYAQFSKLANLYFLAVSIMQMIPSWSTTGTYTTIAPLMFFICVSMAREGYDDWRRHRQDKAENYRLAKVAIKRDKGGTISETSSSRNMELDSFSSGDSISGASPIEFKEVYWKDIMAGDIVKLKQDDWIPADMIVLWADGMGDQAYIETMALDGETNLKPREALPQIQTQCSTDAGLAKLNGHLNTEDPNIDLYNFEGRLEYEGDTYSLGPQNVVYRGSILRNTPNMLGVVIFTGEESKIRMNAIKNPRTKAPRLQSMVNRIVMVMVAFVLILSAFCTGASSIYYHSDGRHMWYLRGLEVGVVPNLMGFIIMYNTLIPLSLYVALEIVKVFQIYFIQSDIDMYYIPSNTPCEAHTATINEELGQVSYIFTDKTGTLTENLMVFRKMSVGGRAWIHELDCMLEAAKAANAVKEARNSTEMSKLAGKAGVGDLLIHKPRRSRKSLRKSMGSMKLKKKSIDPFDDSQDSRFAHKNSGGIKAWDGRDSGDSERGGKQWDGSGASGSKPRTSNVRSIGRPSNAGGRPSVVFDRTAEVEHESRPRKSQGIQSIHSPRQSTDELFRQVMALPRKSMTIEPTQTQSSEAEPRLSRALSTRSLWKASAAPMKDQENPTTLDLLNYLQTNPNSEYSIRAKFFLLNMALCHMCLPEGNLEEGIEYTSASPDEVALVAAARDLGYIMSNRYNSTVTVRTFPDGLDDDPVDETYEILDVIEFTSGRKRMSVVVRMPNNELFIFCKGADNVIVDRLRNSAIAHEKIDRISNQAADRKRAEAEVVLESRKSMGAATSPRKSGVDTDARTSFGIPRPSINLGRSRDPLDSIDDWLYKKTREEEDVHEVASTARKSVQLARKRMYNEPQPRRSMDVRQTAHRVSMGRVSTGRVSFAYGEERLPRNMDDILTRTTPKKNSGGGFDHEDAAGDLSVEFGIDDELVKNDAYIMEKTLNHIEEFSTEGLRTLMYAHKKLGQEEYKQWKKLYDDARTSLENRAMKCEKVGEMIERDFELSGATAIEDKLQKGVPETIEKLRRANIKLWMLTGDKRETAINIGYSCRLIKDYSTVVILKHDEDIVGALAQSLLKLDTGNVAHCVVVVDGQTLSIIEEDLTLMSLFIDLGIKADSVICCRASPSQKALMVTNVRSKVKSAITLAIGDGANDIAMIQSADVGIGITGKEGLQAARSSDFAIAQFSYLLKLLLVHGHWNYDRTCKYVLATFYKEMLFYTTQAIFQYNSMFTGTSMYEQWSLAMFNTLFTSLPVIVLGIFEQDLSAATLIAVPELYAKGQKNEAFNYLVYLVWMTIAISQSLIISFMAFYIWGFSSLPDIDNTLYPLGMITFTAVVLLITLKLQMMDIQSRTVIALGVTIISIGGWFAWNLFLSAVYHNGRVKIYYIPDGMVSRWGKDLSWWAALLVVTIAAALVDILWKVFRVWFFPTDTDLFQELEQDDSIKKRLEEEAYEELQQGWRHGNWVADLEAQGADAPGTPRSSRTRSTRYSNSVRSPASPRYYDEYTPYTSSSGRESSSNDHQSRTDKLRQKLRFPRKKTSGEYEREVEEILKRRAEDERSQALRDIEMRRMA</sequence>
<keyword evidence="9" id="KW-1278">Translocase</keyword>
<dbReference type="InterPro" id="IPR001757">
    <property type="entry name" value="P_typ_ATPase"/>
</dbReference>
<comment type="similarity">
    <text evidence="2">Belongs to the cation transport ATPase (P-type) (TC 3.A.3) family. Type IV subfamily.</text>
</comment>
<feature type="compositionally biased region" description="Basic and acidic residues" evidence="17">
    <location>
        <begin position="794"/>
        <end position="804"/>
    </location>
</feature>
<dbReference type="SUPFAM" id="SSF81653">
    <property type="entry name" value="Calcium ATPase, transduction domain A"/>
    <property type="match status" value="1"/>
</dbReference>
<dbReference type="InterPro" id="IPR008250">
    <property type="entry name" value="ATPase_P-typ_transduc_dom_A_sf"/>
</dbReference>
<evidence type="ECO:0000256" key="8">
    <source>
        <dbReference type="ARBA" id="ARBA00022842"/>
    </source>
</evidence>
<feature type="transmembrane region" description="Helical" evidence="18">
    <location>
        <begin position="572"/>
        <end position="591"/>
    </location>
</feature>
<feature type="binding site" evidence="16">
    <location>
        <position position="1409"/>
    </location>
    <ligand>
        <name>Mg(2+)</name>
        <dbReference type="ChEBI" id="CHEBI:18420"/>
    </ligand>
</feature>
<dbReference type="GO" id="GO:0016887">
    <property type="term" value="F:ATP hydrolysis activity"/>
    <property type="evidence" value="ECO:0007669"/>
    <property type="project" value="InterPro"/>
</dbReference>
<dbReference type="PANTHER" id="PTHR24092">
    <property type="entry name" value="PROBABLE PHOSPHOLIPID-TRANSPORTING ATPASE"/>
    <property type="match status" value="1"/>
</dbReference>
<dbReference type="GO" id="GO:0006892">
    <property type="term" value="P:post-Golgi vesicle-mediated transport"/>
    <property type="evidence" value="ECO:0007669"/>
    <property type="project" value="TreeGrafter"/>
</dbReference>
<evidence type="ECO:0000259" key="19">
    <source>
        <dbReference type="Pfam" id="PF16209"/>
    </source>
</evidence>
<evidence type="ECO:0000256" key="6">
    <source>
        <dbReference type="ARBA" id="ARBA00022741"/>
    </source>
</evidence>
<dbReference type="EC" id="7.6.2.1" evidence="3"/>
<evidence type="ECO:0000256" key="2">
    <source>
        <dbReference type="ARBA" id="ARBA00008109"/>
    </source>
</evidence>
<keyword evidence="6 15" id="KW-0547">Nucleotide-binding</keyword>
<comment type="cofactor">
    <cofactor evidence="16">
        <name>Mg(2+)</name>
        <dbReference type="ChEBI" id="CHEBI:18420"/>
    </cofactor>
</comment>
<feature type="binding site" evidence="15">
    <location>
        <position position="1295"/>
    </location>
    <ligand>
        <name>ATP</name>
        <dbReference type="ChEBI" id="CHEBI:30616"/>
    </ligand>
</feature>
<dbReference type="InterPro" id="IPR006539">
    <property type="entry name" value="P-type_ATPase_IV"/>
</dbReference>
<keyword evidence="5 16" id="KW-0479">Metal-binding</keyword>
<gene>
    <name evidence="22" type="ORF">B0I71DRAFT_130719</name>
    <name evidence="21" type="ORF">YALI1_E05004g</name>
</gene>
<dbReference type="SUPFAM" id="SSF81660">
    <property type="entry name" value="Metal cation-transporting ATPase, ATP-binding domain N"/>
    <property type="match status" value="1"/>
</dbReference>
<feature type="transmembrane region" description="Helical" evidence="18">
    <location>
        <begin position="1546"/>
        <end position="1571"/>
    </location>
</feature>
<proteinExistence type="inferred from homology"/>
<evidence type="ECO:0000256" key="18">
    <source>
        <dbReference type="SAM" id="Phobius"/>
    </source>
</evidence>
<feature type="region of interest" description="Disordered" evidence="17">
    <location>
        <begin position="1729"/>
        <end position="1805"/>
    </location>
</feature>
<keyword evidence="4 18" id="KW-0812">Transmembrane</keyword>
<evidence type="ECO:0000313" key="21">
    <source>
        <dbReference type="EMBL" id="AOW04931.1"/>
    </source>
</evidence>
<dbReference type="VEuPathDB" id="FungiDB:YALI0_E04169g"/>
<comment type="catalytic activity">
    <reaction evidence="12">
        <text>ATP + H2O + phospholipidSide 1 = ADP + phosphate + phospholipidSide 2.</text>
        <dbReference type="EC" id="7.6.2.1"/>
    </reaction>
</comment>
<evidence type="ECO:0000256" key="9">
    <source>
        <dbReference type="ARBA" id="ARBA00022967"/>
    </source>
</evidence>
<dbReference type="InterPro" id="IPR023298">
    <property type="entry name" value="ATPase_P-typ_TM_dom_sf"/>
</dbReference>
<evidence type="ECO:0000256" key="5">
    <source>
        <dbReference type="ARBA" id="ARBA00022723"/>
    </source>
</evidence>
<dbReference type="NCBIfam" id="TIGR01494">
    <property type="entry name" value="ATPase_P-type"/>
    <property type="match status" value="2"/>
</dbReference>
<feature type="transmembrane region" description="Helical" evidence="18">
    <location>
        <begin position="1658"/>
        <end position="1678"/>
    </location>
</feature>
<protein>
    <recommendedName>
        <fullName evidence="3">P-type phospholipid transporter</fullName>
        <ecNumber evidence="3">7.6.2.1</ecNumber>
    </recommendedName>
</protein>
<dbReference type="InterPro" id="IPR032630">
    <property type="entry name" value="P_typ_ATPase_c"/>
</dbReference>
<keyword evidence="10 18" id="KW-1133">Transmembrane helix</keyword>
<dbReference type="Gene3D" id="2.70.150.10">
    <property type="entry name" value="Calcium-transporting ATPase, cytoplasmic transduction domain A"/>
    <property type="match status" value="1"/>
</dbReference>
<feature type="compositionally biased region" description="Basic and acidic residues" evidence="17">
    <location>
        <begin position="745"/>
        <end position="758"/>
    </location>
</feature>
<dbReference type="SUPFAM" id="SSF56784">
    <property type="entry name" value="HAD-like"/>
    <property type="match status" value="1"/>
</dbReference>
<feature type="domain" description="P-type ATPase C-terminal" evidence="20">
    <location>
        <begin position="1435"/>
        <end position="1688"/>
    </location>
</feature>
<dbReference type="PANTHER" id="PTHR24092:SF174">
    <property type="entry name" value="PHOSPHOLIPID-TRANSPORTING ATPASE DNF3-RELATED"/>
    <property type="match status" value="1"/>
</dbReference>
<feature type="binding site" evidence="16">
    <location>
        <position position="1413"/>
    </location>
    <ligand>
        <name>Mg(2+)</name>
        <dbReference type="ChEBI" id="CHEBI:18420"/>
    </ligand>
</feature>
<evidence type="ECO:0000256" key="4">
    <source>
        <dbReference type="ARBA" id="ARBA00022692"/>
    </source>
</evidence>
<feature type="transmembrane region" description="Helical" evidence="18">
    <location>
        <begin position="1612"/>
        <end position="1638"/>
    </location>
</feature>
<evidence type="ECO:0000256" key="17">
    <source>
        <dbReference type="SAM" id="MobiDB-lite"/>
    </source>
</evidence>
<reference evidence="22 24" key="2">
    <citation type="submission" date="2018-07" db="EMBL/GenBank/DDBJ databases">
        <title>Draft Genome Assemblies for Five Robust Yarrowia lipolytica Strains Exhibiting High Lipid Production and Pentose Sugar Utilization and Sugar Alcohol Secretion from Undetoxified Lignocellulosic Biomass Hydrolysates.</title>
        <authorList>
            <consortium name="DOE Joint Genome Institute"/>
            <person name="Walker C."/>
            <person name="Ryu S."/>
            <person name="Na H."/>
            <person name="Zane M."/>
            <person name="LaButti K."/>
            <person name="Lipzen A."/>
            <person name="Haridas S."/>
            <person name="Barry K."/>
            <person name="Grigoriev I.V."/>
            <person name="Quarterman J."/>
            <person name="Slininger P."/>
            <person name="Dien B."/>
            <person name="Trinh C.T."/>
        </authorList>
    </citation>
    <scope>NUCLEOTIDE SEQUENCE [LARGE SCALE GENOMIC DNA]</scope>
    <source>
        <strain evidence="22 24">YB392</strain>
    </source>
</reference>
<feature type="binding site" evidence="15">
    <location>
        <position position="1297"/>
    </location>
    <ligand>
        <name>ATP</name>
        <dbReference type="ChEBI" id="CHEBI:30616"/>
    </ligand>
</feature>
<dbReference type="Pfam" id="PF16212">
    <property type="entry name" value="PhoLip_ATPase_C"/>
    <property type="match status" value="1"/>
</dbReference>
<dbReference type="VEuPathDB" id="FungiDB:YALI0_E04158g"/>
<feature type="domain" description="P-type ATPase N-terminal" evidence="19">
    <location>
        <begin position="242"/>
        <end position="300"/>
    </location>
</feature>
<evidence type="ECO:0000256" key="13">
    <source>
        <dbReference type="ARBA" id="ARBA00049128"/>
    </source>
</evidence>
<comment type="subcellular location">
    <subcellularLocation>
        <location evidence="1">Membrane</location>
        <topology evidence="1">Multi-pass membrane protein</topology>
    </subcellularLocation>
</comment>
<feature type="binding site" evidence="15">
    <location>
        <position position="637"/>
    </location>
    <ligand>
        <name>ATP</name>
        <dbReference type="ChEBI" id="CHEBI:30616"/>
    </ligand>
</feature>
<feature type="binding site" evidence="16">
    <location>
        <position position="637"/>
    </location>
    <ligand>
        <name>Mg(2+)</name>
        <dbReference type="ChEBI" id="CHEBI:18420"/>
    </ligand>
</feature>
<dbReference type="Proteomes" id="UP000182444">
    <property type="component" value="Chromosome 1E"/>
</dbReference>
<evidence type="ECO:0000313" key="22">
    <source>
        <dbReference type="EMBL" id="RDW26552.1"/>
    </source>
</evidence>